<sequence>MPRAPVPGKEIRRRSRTGCWNCKARKVKCGEEKPRCGNCQRLGEDCDYRLRLSWGGRPLKKKQMMNGVEQTEDESMFLPGAGQFSINSTPPSSSGTPQTFAPPPTSYGNGPPRKPRPLRKTGMSSYQNVFSVTEAPVAPSQPTSSQSSTNGNSPRQAASPDQKPPGGFVGWPQGKPQLEQQQPPHPTSRAHENGSNGHPAPPNLKYEPQTPEVQFAQPLSFSHQPTPISTGYNTPQSPSSGTNFSTLNIRTPTSPQNHQNPFATRIPPSTPVYGQQGYNNNTSPPNRHFGTNAPPPTPTAAYPKQYRPPPVDLSAIDSKRLRTATSPHDGGFFPGEMLPTTNSMGGYMNYGYSSQSQMALTSLSSPIVQTSPNTIRRLSVHNLLSPMPEDMYPTSTSVGYSDSHVTTATSNNPYMVTSGESYDEDDEIEEIERFDLGQLAQDFGSQMGGMELYRDGPNSYFFPKRITIPRVLEALPEMLLQNKTNKMYFHHFVQQIAPLLVPHDCAKNPFRSVLPQMAVQADHLLNLLLAYSASHQARLLEQPEPTERISRFLDHTLGVLSKSLGDQDASTSDTTLATAIMLCSYEIIAPGSFDATWQVHLSAARKILLNRPAVTRLNRNPFSFFLIRWFAYLDVLGSLSGEQSQPLIPESYWTPNPDDEVPLGFQDDDTVDCVLGFTTRCVAILAKIGELARQCESLRRQWPMMEDQRWTPPKEIFDQATALQQELEHAKNRATDCCAASATYHDHGHGGDHSHDLNSNDFDMPFQVNSPGSPIAKSNSPSELLSTNLAFHCAALVHLYRRVFYLPREDHQVQSAAHQILNAFRRISRGGNAENCTLFPLFTAGCEVLDDKSRNYVLERMEGLENIGMTQVGRAKSVLKRVWSEGGSWDEMVGGEFIG</sequence>
<dbReference type="GO" id="GO:0005634">
    <property type="term" value="C:nucleus"/>
    <property type="evidence" value="ECO:0007669"/>
    <property type="project" value="UniProtKB-SubCell"/>
</dbReference>
<dbReference type="GO" id="GO:0000981">
    <property type="term" value="F:DNA-binding transcription factor activity, RNA polymerase II-specific"/>
    <property type="evidence" value="ECO:0007669"/>
    <property type="project" value="InterPro"/>
</dbReference>
<evidence type="ECO:0000259" key="4">
    <source>
        <dbReference type="PROSITE" id="PS50048"/>
    </source>
</evidence>
<dbReference type="AlphaFoldDB" id="A0A3N4IFQ8"/>
<gene>
    <name evidence="5" type="ORF">BJ508DRAFT_20865</name>
</gene>
<dbReference type="PROSITE" id="PS50048">
    <property type="entry name" value="ZN2_CY6_FUNGAL_2"/>
    <property type="match status" value="1"/>
</dbReference>
<protein>
    <recommendedName>
        <fullName evidence="4">Zn(2)-C6 fungal-type domain-containing protein</fullName>
    </recommendedName>
</protein>
<dbReference type="InterPro" id="IPR036864">
    <property type="entry name" value="Zn2-C6_fun-type_DNA-bd_sf"/>
</dbReference>
<organism evidence="5 6">
    <name type="scientific">Ascobolus immersus RN42</name>
    <dbReference type="NCBI Taxonomy" id="1160509"/>
    <lineage>
        <taxon>Eukaryota</taxon>
        <taxon>Fungi</taxon>
        <taxon>Dikarya</taxon>
        <taxon>Ascomycota</taxon>
        <taxon>Pezizomycotina</taxon>
        <taxon>Pezizomycetes</taxon>
        <taxon>Pezizales</taxon>
        <taxon>Ascobolaceae</taxon>
        <taxon>Ascobolus</taxon>
    </lineage>
</organism>
<reference evidence="5 6" key="1">
    <citation type="journal article" date="2018" name="Nat. Ecol. Evol.">
        <title>Pezizomycetes genomes reveal the molecular basis of ectomycorrhizal truffle lifestyle.</title>
        <authorList>
            <person name="Murat C."/>
            <person name="Payen T."/>
            <person name="Noel B."/>
            <person name="Kuo A."/>
            <person name="Morin E."/>
            <person name="Chen J."/>
            <person name="Kohler A."/>
            <person name="Krizsan K."/>
            <person name="Balestrini R."/>
            <person name="Da Silva C."/>
            <person name="Montanini B."/>
            <person name="Hainaut M."/>
            <person name="Levati E."/>
            <person name="Barry K.W."/>
            <person name="Belfiori B."/>
            <person name="Cichocki N."/>
            <person name="Clum A."/>
            <person name="Dockter R.B."/>
            <person name="Fauchery L."/>
            <person name="Guy J."/>
            <person name="Iotti M."/>
            <person name="Le Tacon F."/>
            <person name="Lindquist E.A."/>
            <person name="Lipzen A."/>
            <person name="Malagnac F."/>
            <person name="Mello A."/>
            <person name="Molinier V."/>
            <person name="Miyauchi S."/>
            <person name="Poulain J."/>
            <person name="Riccioni C."/>
            <person name="Rubini A."/>
            <person name="Sitrit Y."/>
            <person name="Splivallo R."/>
            <person name="Traeger S."/>
            <person name="Wang M."/>
            <person name="Zifcakova L."/>
            <person name="Wipf D."/>
            <person name="Zambonelli A."/>
            <person name="Paolocci F."/>
            <person name="Nowrousian M."/>
            <person name="Ottonello S."/>
            <person name="Baldrian P."/>
            <person name="Spatafora J.W."/>
            <person name="Henrissat B."/>
            <person name="Nagy L.G."/>
            <person name="Aury J.M."/>
            <person name="Wincker P."/>
            <person name="Grigoriev I.V."/>
            <person name="Bonfante P."/>
            <person name="Martin F.M."/>
        </authorList>
    </citation>
    <scope>NUCLEOTIDE SEQUENCE [LARGE SCALE GENOMIC DNA]</scope>
    <source>
        <strain evidence="5 6">RN42</strain>
    </source>
</reference>
<comment type="subcellular location">
    <subcellularLocation>
        <location evidence="1">Nucleus</location>
    </subcellularLocation>
</comment>
<dbReference type="SMART" id="SM00066">
    <property type="entry name" value="GAL4"/>
    <property type="match status" value="1"/>
</dbReference>
<feature type="region of interest" description="Disordered" evidence="3">
    <location>
        <begin position="136"/>
        <end position="208"/>
    </location>
</feature>
<dbReference type="PROSITE" id="PS00463">
    <property type="entry name" value="ZN2_CY6_FUNGAL_1"/>
    <property type="match status" value="1"/>
</dbReference>
<dbReference type="GO" id="GO:0000976">
    <property type="term" value="F:transcription cis-regulatory region binding"/>
    <property type="evidence" value="ECO:0007669"/>
    <property type="project" value="TreeGrafter"/>
</dbReference>
<dbReference type="SUPFAM" id="SSF57701">
    <property type="entry name" value="Zn2/Cys6 DNA-binding domain"/>
    <property type="match status" value="1"/>
</dbReference>
<dbReference type="Pfam" id="PF00172">
    <property type="entry name" value="Zn_clus"/>
    <property type="match status" value="1"/>
</dbReference>
<keyword evidence="2" id="KW-0539">Nucleus</keyword>
<dbReference type="PANTHER" id="PTHR37534:SF43">
    <property type="entry name" value="FINGER DOMAIN PROTEIN, PUTATIVE (AFU_ORTHOLOGUE AFUA_1G01850)-RELATED"/>
    <property type="match status" value="1"/>
</dbReference>
<dbReference type="OrthoDB" id="5229455at2759"/>
<feature type="domain" description="Zn(2)-C6 fungal-type" evidence="4">
    <location>
        <begin position="18"/>
        <end position="48"/>
    </location>
</feature>
<feature type="region of interest" description="Disordered" evidence="3">
    <location>
        <begin position="221"/>
        <end position="308"/>
    </location>
</feature>
<name>A0A3N4IFQ8_ASCIM</name>
<dbReference type="InterPro" id="IPR001138">
    <property type="entry name" value="Zn2Cys6_DnaBD"/>
</dbReference>
<keyword evidence="6" id="KW-1185">Reference proteome</keyword>
<evidence type="ECO:0000256" key="1">
    <source>
        <dbReference type="ARBA" id="ARBA00004123"/>
    </source>
</evidence>
<dbReference type="CDD" id="cd00067">
    <property type="entry name" value="GAL4"/>
    <property type="match status" value="1"/>
</dbReference>
<evidence type="ECO:0000313" key="5">
    <source>
        <dbReference type="EMBL" id="RPA84985.1"/>
    </source>
</evidence>
<dbReference type="STRING" id="1160509.A0A3N4IFQ8"/>
<evidence type="ECO:0000256" key="2">
    <source>
        <dbReference type="ARBA" id="ARBA00023242"/>
    </source>
</evidence>
<evidence type="ECO:0000256" key="3">
    <source>
        <dbReference type="SAM" id="MobiDB-lite"/>
    </source>
</evidence>
<dbReference type="GO" id="GO:0045944">
    <property type="term" value="P:positive regulation of transcription by RNA polymerase II"/>
    <property type="evidence" value="ECO:0007669"/>
    <property type="project" value="TreeGrafter"/>
</dbReference>
<feature type="compositionally biased region" description="Low complexity" evidence="3">
    <location>
        <begin position="88"/>
        <end position="99"/>
    </location>
</feature>
<feature type="compositionally biased region" description="Polar residues" evidence="3">
    <location>
        <begin position="221"/>
        <end position="262"/>
    </location>
</feature>
<proteinExistence type="predicted"/>
<accession>A0A3N4IFQ8</accession>
<feature type="compositionally biased region" description="Polar residues" evidence="3">
    <location>
        <begin position="272"/>
        <end position="285"/>
    </location>
</feature>
<dbReference type="Pfam" id="PF11951">
    <property type="entry name" value="Fungal_trans_2"/>
    <property type="match status" value="1"/>
</dbReference>
<dbReference type="InterPro" id="IPR021858">
    <property type="entry name" value="Fun_TF"/>
</dbReference>
<dbReference type="PANTHER" id="PTHR37534">
    <property type="entry name" value="TRANSCRIPTIONAL ACTIVATOR PROTEIN UGA3"/>
    <property type="match status" value="1"/>
</dbReference>
<dbReference type="Gene3D" id="4.10.240.10">
    <property type="entry name" value="Zn(2)-C6 fungal-type DNA-binding domain"/>
    <property type="match status" value="1"/>
</dbReference>
<dbReference type="Proteomes" id="UP000275078">
    <property type="component" value="Unassembled WGS sequence"/>
</dbReference>
<feature type="region of interest" description="Disordered" evidence="3">
    <location>
        <begin position="79"/>
        <end position="121"/>
    </location>
</feature>
<feature type="compositionally biased region" description="Low complexity" evidence="3">
    <location>
        <begin position="140"/>
        <end position="149"/>
    </location>
</feature>
<evidence type="ECO:0000313" key="6">
    <source>
        <dbReference type="Proteomes" id="UP000275078"/>
    </source>
</evidence>
<dbReference type="GO" id="GO:0008270">
    <property type="term" value="F:zinc ion binding"/>
    <property type="evidence" value="ECO:0007669"/>
    <property type="project" value="InterPro"/>
</dbReference>
<dbReference type="EMBL" id="ML119656">
    <property type="protein sequence ID" value="RPA84985.1"/>
    <property type="molecule type" value="Genomic_DNA"/>
</dbReference>